<dbReference type="InterPro" id="IPR036020">
    <property type="entry name" value="WW_dom_sf"/>
</dbReference>
<dbReference type="InterPro" id="IPR001202">
    <property type="entry name" value="WW_dom"/>
</dbReference>
<dbReference type="PANTHER" id="PTHR13318">
    <property type="entry name" value="PARTNER OF PAIRED, ISOFORM B-RELATED"/>
    <property type="match status" value="1"/>
</dbReference>
<dbReference type="GO" id="GO:0045048">
    <property type="term" value="P:protein insertion into ER membrane"/>
    <property type="evidence" value="ECO:0007669"/>
    <property type="project" value="InterPro"/>
</dbReference>
<dbReference type="Pfam" id="PF00612">
    <property type="entry name" value="IQ"/>
    <property type="match status" value="6"/>
</dbReference>
<feature type="domain" description="WW" evidence="7">
    <location>
        <begin position="1822"/>
        <end position="1856"/>
    </location>
</feature>
<name>A0AAD9LP12_9STRA</name>
<proteinExistence type="predicted"/>
<dbReference type="GO" id="GO:0005789">
    <property type="term" value="C:endoplasmic reticulum membrane"/>
    <property type="evidence" value="ECO:0007669"/>
    <property type="project" value="InterPro"/>
</dbReference>
<feature type="domain" description="WW" evidence="7">
    <location>
        <begin position="1393"/>
        <end position="1420"/>
    </location>
</feature>
<dbReference type="SUPFAM" id="SSF52047">
    <property type="entry name" value="RNI-like"/>
    <property type="match status" value="1"/>
</dbReference>
<comment type="caution">
    <text evidence="8">The sequence shown here is derived from an EMBL/GenBank/DDBJ whole genome shotgun (WGS) entry which is preliminary data.</text>
</comment>
<dbReference type="InterPro" id="IPR057207">
    <property type="entry name" value="FBXL15_LRR"/>
</dbReference>
<dbReference type="InterPro" id="IPR006553">
    <property type="entry name" value="Leu-rich_rpt_Cys-con_subtyp"/>
</dbReference>
<dbReference type="Pfam" id="PF25372">
    <property type="entry name" value="DUF7885"/>
    <property type="match status" value="2"/>
</dbReference>
<dbReference type="InterPro" id="IPR000048">
    <property type="entry name" value="IQ_motif_EF-hand-BS"/>
</dbReference>
<keyword evidence="9" id="KW-1185">Reference proteome</keyword>
<dbReference type="Gene3D" id="1.20.5.190">
    <property type="match status" value="2"/>
</dbReference>
<dbReference type="InterPro" id="IPR032675">
    <property type="entry name" value="LRR_dom_sf"/>
</dbReference>
<dbReference type="PROSITE" id="PS50020">
    <property type="entry name" value="WW_DOMAIN_2"/>
    <property type="match status" value="6"/>
</dbReference>
<dbReference type="SMART" id="SM00456">
    <property type="entry name" value="WW"/>
    <property type="match status" value="6"/>
</dbReference>
<feature type="region of interest" description="Disordered" evidence="6">
    <location>
        <begin position="37"/>
        <end position="57"/>
    </location>
</feature>
<dbReference type="GO" id="GO:0019005">
    <property type="term" value="C:SCF ubiquitin ligase complex"/>
    <property type="evidence" value="ECO:0007669"/>
    <property type="project" value="TreeGrafter"/>
</dbReference>
<evidence type="ECO:0000256" key="6">
    <source>
        <dbReference type="SAM" id="MobiDB-lite"/>
    </source>
</evidence>
<dbReference type="CDD" id="cd00201">
    <property type="entry name" value="WW"/>
    <property type="match status" value="5"/>
</dbReference>
<feature type="region of interest" description="Disordered" evidence="6">
    <location>
        <begin position="451"/>
        <end position="485"/>
    </location>
</feature>
<evidence type="ECO:0000256" key="3">
    <source>
        <dbReference type="ARBA" id="ARBA00022989"/>
    </source>
</evidence>
<feature type="coiled-coil region" evidence="5">
    <location>
        <begin position="1234"/>
        <end position="1261"/>
    </location>
</feature>
<evidence type="ECO:0000256" key="4">
    <source>
        <dbReference type="ARBA" id="ARBA00023136"/>
    </source>
</evidence>
<organism evidence="8 9">
    <name type="scientific">Phytophthora citrophthora</name>
    <dbReference type="NCBI Taxonomy" id="4793"/>
    <lineage>
        <taxon>Eukaryota</taxon>
        <taxon>Sar</taxon>
        <taxon>Stramenopiles</taxon>
        <taxon>Oomycota</taxon>
        <taxon>Peronosporomycetes</taxon>
        <taxon>Peronosporales</taxon>
        <taxon>Peronosporaceae</taxon>
        <taxon>Phytophthora</taxon>
    </lineage>
</organism>
<dbReference type="GO" id="GO:0031146">
    <property type="term" value="P:SCF-dependent proteasomal ubiquitin-dependent protein catabolic process"/>
    <property type="evidence" value="ECO:0007669"/>
    <property type="project" value="TreeGrafter"/>
</dbReference>
<sequence>MLVTEEPFTKMPPQGPLPALPRYQVARLAKMSKRLVRARPEQQTNCNSDKQRPFNNNSKDVGLEAVVQKESKQIQTQEQDDQWEWQRIWKGAFDKMHQKLQLKTDETEALATENKELRNLIEGYKKALDEAERNQRDIQAKHLAEVDNLRAVHSLEVSNLKTRHRQKLQEVALQNDEKLLRRRESFNSQPRNDTEASADFLQYIDNFYSSTLRITAQNKRTRNMSTKTLQGDPRRPGDLHPFVREQLDPDEAPGDWYAFLSLVLGFLAFTMKWKELAWGSLLLCVGSFTNMKSQDMNTTQVAMSFFFSTSALVSAYMGAMRPGMPMPSSAQSGDPRRPSDLHSFLRGQLDLDETPEDWYAYFSLVLGFLSFLVKRKVLAWGSLPLCVLAFSNMKPHYMNKTHLAVSFFFSISALVPESFGDEAGRTKELLREDGEEFQNTNHATANGLSLKLMKRPRGPPPAKGLATSTILPPIRPPRPSSPAATSNITLEEKQQRQMHSFLRNFLAAGESGRFQQVIDLHQHGIDTGITVTDATLQEVVVTVPNLRGLNLSGCSHITDAGLWAVARHCQAQLDTIYLAQCEKVTELGLRLLAHNCRLVLVDLSDCPQLNDAALQSLAAGCWMIETFIMKRCQGVSDAGIVKIAQCCKNLRHLDVSECSRLGEYGDKALLEIGKCCPKLRVLDLFGCQHVHDPGVRAVAKGCPLLTTLRLTGCRDVSSVAIRALALQCTQLEVLSLSGCIKTTNSDLELLATNCPQLKWLDISGSPNIDARGVRSLAQNCTSLTYLSLAGCQKVGDTALSELTGSGAGGLTKSLGELNLAGCPRVSEDGVDALTTVCTNLITLNLTNCKQIGRRFLQRLIAKLVFVQWATSFFGFEPLPNAAELCRQRDLRLLQLRSAIKIQSAMRGCLARGGLWQAKLKYVERRILPLIQARVRGFLIRKRIETEKQYQLEDQATRLIARAYRDLQLRRMLARAKRVRKIKEHEDEAALIFQKIFRGHRDRKLVAKMRYDIYCEQQFQARVMIMQNLAATKLQRAYRGHRGRTDATLLRSIKEAKRLQQERELRSAAYIQRVYRGHKGRNIRAQRLAELLHQSQCNQGAIQMQKVFRGHRARRHAVLLRAEADELRVLNAALTIQRYWRGIRDKHLAAVLIGLIKLRARENEAAHSIQAAYRMHASRGFMKAMKLALAAQLRRVKAATDIQRLIRGHRGRGDAELQRELQRFRHQAKPLFAKETRLQALVDDLSDKVEQLRRKTTVAEAEERSLTLELEKTLQIKTKYHDSSRITGTPQRYLTQYLQVQLADQLRAKRTEIALDGRAFEDLTTNLNDAKKQLRGVKRQLEPLTEGVVTKTRENRVKRLQDKVRHERRAAIAIQRMFRGFRVRAAVREGGNCWIQMASSDGRPYFYNALTGATRWHRPLAMDIFGDEFVEPMKESVELVENQPLSSHRAMQSISSTHSNRQPASNWYEAFDDKVQSPYYFNSETKEYQWDKPDALENAYFTDSQTSRKRQEWLQEQLQDPEELIVSSQVRLPVLGQWERRVDPLTEYIFFYHPLTGEIKVSLSPRSVHASLGDTTMSSRRSARSIGTSRSLHWQYRYGYEYDGNGKLVMSSRAHRPIWTEHSDADNGMMYYYNALTNEYRWEKPQDFDVNYETFASGRSASSSGRKWFEMAHQKVNDDGSSALTTRSTKARSLGKKWVELVDPETQNTYYYNEVTGESRWSLSPRSARDTSDTEDQISLALFAQVKQLRESPVPYSSRDQHMSWLEATIVEKDWKKAEAIVQQIFIREQSQVVTERKAAEEEAKNVASREVLESKSSVWDVDPAASVWIECRDESSGATYYCNKVTGETSWKYPSAADAEAAKVSSDWRELQDSSGSTYYYNLMTGETAWTLPT</sequence>
<feature type="coiled-coil region" evidence="5">
    <location>
        <begin position="107"/>
        <end position="141"/>
    </location>
</feature>
<evidence type="ECO:0000256" key="5">
    <source>
        <dbReference type="SAM" id="Coils"/>
    </source>
</evidence>
<accession>A0AAD9LP12</accession>
<dbReference type="Proteomes" id="UP001259832">
    <property type="component" value="Unassembled WGS sequence"/>
</dbReference>
<keyword evidence="4" id="KW-0472">Membrane</keyword>
<dbReference type="PANTHER" id="PTHR13318:SF190">
    <property type="entry name" value="PARTNER OF PAIRED, ISOFORM B"/>
    <property type="match status" value="1"/>
</dbReference>
<gene>
    <name evidence="8" type="ORF">P3T76_006713</name>
</gene>
<dbReference type="PROSITE" id="PS50096">
    <property type="entry name" value="IQ"/>
    <property type="match status" value="9"/>
</dbReference>
<evidence type="ECO:0000313" key="9">
    <source>
        <dbReference type="Proteomes" id="UP001259832"/>
    </source>
</evidence>
<reference evidence="8" key="1">
    <citation type="submission" date="2023-08" db="EMBL/GenBank/DDBJ databases">
        <title>Reference Genome Resource for the Citrus Pathogen Phytophthora citrophthora.</title>
        <authorList>
            <person name="Moller H."/>
            <person name="Coetzee B."/>
            <person name="Rose L.J."/>
            <person name="Van Niekerk J.M."/>
        </authorList>
    </citation>
    <scope>NUCLEOTIDE SEQUENCE</scope>
    <source>
        <strain evidence="8">STE-U-9442</strain>
    </source>
</reference>
<feature type="domain" description="WW" evidence="7">
    <location>
        <begin position="1691"/>
        <end position="1720"/>
    </location>
</feature>
<feature type="domain" description="WW" evidence="7">
    <location>
        <begin position="1862"/>
        <end position="1894"/>
    </location>
</feature>
<dbReference type="EMBL" id="JASMQC010000011">
    <property type="protein sequence ID" value="KAK1941649.1"/>
    <property type="molecule type" value="Genomic_DNA"/>
</dbReference>
<evidence type="ECO:0000256" key="1">
    <source>
        <dbReference type="ARBA" id="ARBA00004370"/>
    </source>
</evidence>
<evidence type="ECO:0000259" key="7">
    <source>
        <dbReference type="PROSITE" id="PS50020"/>
    </source>
</evidence>
<dbReference type="InterPro" id="IPR005351">
    <property type="entry name" value="ASTER"/>
</dbReference>
<feature type="compositionally biased region" description="Polar residues" evidence="6">
    <location>
        <begin position="41"/>
        <end position="57"/>
    </location>
</feature>
<dbReference type="GO" id="GO:0044183">
    <property type="term" value="F:protein folding chaperone"/>
    <property type="evidence" value="ECO:0007669"/>
    <property type="project" value="InterPro"/>
</dbReference>
<dbReference type="Gene3D" id="2.20.70.10">
    <property type="match status" value="6"/>
</dbReference>
<protein>
    <submittedName>
        <fullName evidence="8">F-box/LRR-repeat protein 2</fullName>
    </submittedName>
</protein>
<evidence type="ECO:0000256" key="2">
    <source>
        <dbReference type="ARBA" id="ARBA00022692"/>
    </source>
</evidence>
<dbReference type="SMART" id="SM00367">
    <property type="entry name" value="LRR_CC"/>
    <property type="match status" value="12"/>
</dbReference>
<feature type="domain" description="WW" evidence="7">
    <location>
        <begin position="1460"/>
        <end position="1494"/>
    </location>
</feature>
<dbReference type="Pfam" id="PF00397">
    <property type="entry name" value="WW"/>
    <property type="match status" value="3"/>
</dbReference>
<dbReference type="Pfam" id="PF03669">
    <property type="entry name" value="ASTER"/>
    <property type="match status" value="2"/>
</dbReference>
<comment type="subcellular location">
    <subcellularLocation>
        <location evidence="1">Membrane</location>
    </subcellularLocation>
</comment>
<dbReference type="SMART" id="SM00015">
    <property type="entry name" value="IQ"/>
    <property type="match status" value="10"/>
</dbReference>
<dbReference type="SUPFAM" id="SSF51045">
    <property type="entry name" value="WW domain"/>
    <property type="match status" value="4"/>
</dbReference>
<dbReference type="Gene3D" id="3.80.10.10">
    <property type="entry name" value="Ribonuclease Inhibitor"/>
    <property type="match status" value="3"/>
</dbReference>
<evidence type="ECO:0000313" key="8">
    <source>
        <dbReference type="EMBL" id="KAK1941649.1"/>
    </source>
</evidence>
<keyword evidence="3" id="KW-1133">Transmembrane helix</keyword>
<feature type="domain" description="WW" evidence="7">
    <location>
        <begin position="1618"/>
        <end position="1646"/>
    </location>
</feature>
<keyword evidence="2" id="KW-0812">Transmembrane</keyword>
<keyword evidence="5" id="KW-0175">Coiled coil</keyword>
<dbReference type="PROSITE" id="PS01159">
    <property type="entry name" value="WW_DOMAIN_1"/>
    <property type="match status" value="2"/>
</dbReference>